<keyword evidence="2" id="KW-1185">Reference proteome</keyword>
<sequence>MVKTCCINTPKQSATSSTAAKASYSRNAFMHFLSEYRRVCNRRSPAWLTATEAGEVWSRMPLNDKYCYIEAARNAGYVYTARDRRMNRVMRHLRKSLTDNEHRVNLMELSLAVKQMQLWKRRTLDEMCRR</sequence>
<dbReference type="GeneID" id="105224708"/>
<dbReference type="AlphaFoldDB" id="A0A034WC95"/>
<dbReference type="InterPro" id="IPR036910">
    <property type="entry name" value="HMG_box_dom_sf"/>
</dbReference>
<protein>
    <submittedName>
        <fullName evidence="3">Uncharacterized protein LOC105224708</fullName>
    </submittedName>
</protein>
<dbReference type="KEGG" id="bdr:105224708"/>
<dbReference type="GO" id="GO:0005634">
    <property type="term" value="C:nucleus"/>
    <property type="evidence" value="ECO:0007669"/>
    <property type="project" value="UniProtKB-ARBA"/>
</dbReference>
<proteinExistence type="predicted"/>
<dbReference type="Proteomes" id="UP001652620">
    <property type="component" value="Chromosome 3"/>
</dbReference>
<dbReference type="OrthoDB" id="7675944at2759"/>
<dbReference type="SUPFAM" id="SSF47095">
    <property type="entry name" value="HMG-box"/>
    <property type="match status" value="1"/>
</dbReference>
<evidence type="ECO:0000313" key="1">
    <source>
        <dbReference type="EMBL" id="JAC51730.1"/>
    </source>
</evidence>
<accession>A0A034WC95</accession>
<gene>
    <name evidence="3" type="primary">LOC105224708</name>
</gene>
<evidence type="ECO:0000313" key="2">
    <source>
        <dbReference type="Proteomes" id="UP001652620"/>
    </source>
</evidence>
<name>A0A034WC95_BACDO</name>
<evidence type="ECO:0000313" key="3">
    <source>
        <dbReference type="RefSeq" id="XP_011201172.1"/>
    </source>
</evidence>
<dbReference type="RefSeq" id="XP_011201172.1">
    <property type="nucleotide sequence ID" value="XM_011202870.3"/>
</dbReference>
<reference evidence="1" key="1">
    <citation type="journal article" date="2014" name="BMC Genomics">
        <title>Characterizing the developmental transcriptome of the oriental fruit fly, Bactrocera dorsalis (Diptera: Tephritidae) through comparative genomic analysis with Drosophila melanogaster utilizing modENCODE datasets.</title>
        <authorList>
            <person name="Geib S.M."/>
            <person name="Calla B."/>
            <person name="Hall B."/>
            <person name="Hou S."/>
            <person name="Manoukis N.C."/>
        </authorList>
    </citation>
    <scope>NUCLEOTIDE SEQUENCE</scope>
    <source>
        <strain evidence="1">Punador</strain>
    </source>
</reference>
<dbReference type="EMBL" id="GAKP01007222">
    <property type="protein sequence ID" value="JAC51730.1"/>
    <property type="molecule type" value="Transcribed_RNA"/>
</dbReference>
<reference evidence="3" key="2">
    <citation type="submission" date="2025-04" db="UniProtKB">
        <authorList>
            <consortium name="RefSeq"/>
        </authorList>
    </citation>
    <scope>IDENTIFICATION</scope>
    <source>
        <strain evidence="3">Punador</strain>
    </source>
</reference>
<organism evidence="1">
    <name type="scientific">Bactrocera dorsalis</name>
    <name type="common">Oriental fruit fly</name>
    <name type="synonym">Dacus dorsalis</name>
    <dbReference type="NCBI Taxonomy" id="27457"/>
    <lineage>
        <taxon>Eukaryota</taxon>
        <taxon>Metazoa</taxon>
        <taxon>Ecdysozoa</taxon>
        <taxon>Arthropoda</taxon>
        <taxon>Hexapoda</taxon>
        <taxon>Insecta</taxon>
        <taxon>Pterygota</taxon>
        <taxon>Neoptera</taxon>
        <taxon>Endopterygota</taxon>
        <taxon>Diptera</taxon>
        <taxon>Brachycera</taxon>
        <taxon>Muscomorpha</taxon>
        <taxon>Tephritoidea</taxon>
        <taxon>Tephritidae</taxon>
        <taxon>Bactrocera</taxon>
        <taxon>Bactrocera</taxon>
    </lineage>
</organism>